<feature type="compositionally biased region" description="Basic and acidic residues" evidence="1">
    <location>
        <begin position="53"/>
        <end position="68"/>
    </location>
</feature>
<sequence length="242" mass="26224">MHPWNSFAADIPPRRMTRVEDLQGARELVPATGKPQQPGHNAKPTPPASQENTEEKRPEHTEDRAKDLDQTCAKQSAGCGCQLQVQAEPPAMDATSTDTGWNGHPWYDCGGEIEDVVCLTRGNIESEPSLEMMQQSCSDKRLKLSDHANLARPRPGGSDAQAPRASDCTPSQARCPEVIACIRRARVHDPAARGSRDTEPSITVVNPRPYGRVASVSASTWASTGVEYNLEEGGAVRDFGNV</sequence>
<proteinExistence type="predicted"/>
<dbReference type="Proteomes" id="UP000799324">
    <property type="component" value="Unassembled WGS sequence"/>
</dbReference>
<feature type="region of interest" description="Disordered" evidence="1">
    <location>
        <begin position="149"/>
        <end position="169"/>
    </location>
</feature>
<dbReference type="EMBL" id="MU004289">
    <property type="protein sequence ID" value="KAF2662499.1"/>
    <property type="molecule type" value="Genomic_DNA"/>
</dbReference>
<reference evidence="2" key="1">
    <citation type="journal article" date="2020" name="Stud. Mycol.">
        <title>101 Dothideomycetes genomes: a test case for predicting lifestyles and emergence of pathogens.</title>
        <authorList>
            <person name="Haridas S."/>
            <person name="Albert R."/>
            <person name="Binder M."/>
            <person name="Bloem J."/>
            <person name="Labutti K."/>
            <person name="Salamov A."/>
            <person name="Andreopoulos B."/>
            <person name="Baker S."/>
            <person name="Barry K."/>
            <person name="Bills G."/>
            <person name="Bluhm B."/>
            <person name="Cannon C."/>
            <person name="Castanera R."/>
            <person name="Culley D."/>
            <person name="Daum C."/>
            <person name="Ezra D."/>
            <person name="Gonzalez J."/>
            <person name="Henrissat B."/>
            <person name="Kuo A."/>
            <person name="Liang C."/>
            <person name="Lipzen A."/>
            <person name="Lutzoni F."/>
            <person name="Magnuson J."/>
            <person name="Mondo S."/>
            <person name="Nolan M."/>
            <person name="Ohm R."/>
            <person name="Pangilinan J."/>
            <person name="Park H.-J."/>
            <person name="Ramirez L."/>
            <person name="Alfaro M."/>
            <person name="Sun H."/>
            <person name="Tritt A."/>
            <person name="Yoshinaga Y."/>
            <person name="Zwiers L.-H."/>
            <person name="Turgeon B."/>
            <person name="Goodwin S."/>
            <person name="Spatafora J."/>
            <person name="Crous P."/>
            <person name="Grigoriev I."/>
        </authorList>
    </citation>
    <scope>NUCLEOTIDE SEQUENCE</scope>
    <source>
        <strain evidence="2">CBS 122681</strain>
    </source>
</reference>
<evidence type="ECO:0000313" key="3">
    <source>
        <dbReference type="Proteomes" id="UP000799324"/>
    </source>
</evidence>
<dbReference type="AlphaFoldDB" id="A0A6A6TR06"/>
<accession>A0A6A6TR06</accession>
<evidence type="ECO:0000256" key="1">
    <source>
        <dbReference type="SAM" id="MobiDB-lite"/>
    </source>
</evidence>
<keyword evidence="3" id="KW-1185">Reference proteome</keyword>
<name>A0A6A6TR06_9PLEO</name>
<organism evidence="2 3">
    <name type="scientific">Lophiostoma macrostomum CBS 122681</name>
    <dbReference type="NCBI Taxonomy" id="1314788"/>
    <lineage>
        <taxon>Eukaryota</taxon>
        <taxon>Fungi</taxon>
        <taxon>Dikarya</taxon>
        <taxon>Ascomycota</taxon>
        <taxon>Pezizomycotina</taxon>
        <taxon>Dothideomycetes</taxon>
        <taxon>Pleosporomycetidae</taxon>
        <taxon>Pleosporales</taxon>
        <taxon>Lophiostomataceae</taxon>
        <taxon>Lophiostoma</taxon>
    </lineage>
</organism>
<protein>
    <submittedName>
        <fullName evidence="2">Uncharacterized protein</fullName>
    </submittedName>
</protein>
<evidence type="ECO:0000313" key="2">
    <source>
        <dbReference type="EMBL" id="KAF2662499.1"/>
    </source>
</evidence>
<feature type="region of interest" description="Disordered" evidence="1">
    <location>
        <begin position="1"/>
        <end position="68"/>
    </location>
</feature>
<gene>
    <name evidence="2" type="ORF">K491DRAFT_673021</name>
</gene>